<feature type="domain" description="Leucine-binding protein" evidence="5">
    <location>
        <begin position="90"/>
        <end position="200"/>
    </location>
</feature>
<dbReference type="InterPro" id="IPR051010">
    <property type="entry name" value="BCAA_transport"/>
</dbReference>
<comment type="caution">
    <text evidence="6">The sequence shown here is derived from an EMBL/GenBank/DDBJ whole genome shotgun (WGS) entry which is preliminary data.</text>
</comment>
<dbReference type="CDD" id="cd06268">
    <property type="entry name" value="PBP1_ABC_transporter_LIVBP-like"/>
    <property type="match status" value="1"/>
</dbReference>
<dbReference type="Pfam" id="PF13458">
    <property type="entry name" value="Peripla_BP_6"/>
    <property type="match status" value="1"/>
</dbReference>
<evidence type="ECO:0000256" key="1">
    <source>
        <dbReference type="ARBA" id="ARBA00010062"/>
    </source>
</evidence>
<feature type="signal peptide" evidence="4">
    <location>
        <begin position="1"/>
        <end position="18"/>
    </location>
</feature>
<evidence type="ECO:0000313" key="6">
    <source>
        <dbReference type="EMBL" id="MBB3019184.1"/>
    </source>
</evidence>
<gene>
    <name evidence="6" type="ORF">FHR70_002238</name>
</gene>
<reference evidence="6 7" key="1">
    <citation type="submission" date="2020-08" db="EMBL/GenBank/DDBJ databases">
        <title>The Agave Microbiome: Exploring the role of microbial communities in plant adaptations to desert environments.</title>
        <authorList>
            <person name="Partida-Martinez L.P."/>
        </authorList>
    </citation>
    <scope>NUCLEOTIDE SEQUENCE [LARGE SCALE GENOMIC DNA]</scope>
    <source>
        <strain evidence="6 7">AT3.9</strain>
    </source>
</reference>
<dbReference type="PANTHER" id="PTHR30483">
    <property type="entry name" value="LEUCINE-SPECIFIC-BINDING PROTEIN"/>
    <property type="match status" value="1"/>
</dbReference>
<sequence>MRFSLVLLAMLMPAPVSAEERAITIAVVTQERDPVQPVSPLDREVKDQGLAGARLGTADNATTGRFIRQRFTLVDRVIPKDGNPAETIRVLAAEGIRFVVADLDAPALRAAASSEQARGMLFINVQTPDDALRNEACRANVLHTIPSRTMLADALAQYLMAKRWRRWFLVTGSQPGDKLLADAYRRAAKRFGAEIVAEKEWTFKPGHARTDTGHVTLQSEIPALTQVVDHDVLVVADEANEFGDFLPGRTARPRPVAGTQGLVTTAWSPVSEQWGATQLQARFEKLAGRRMGVVDYAAWAAVRSIGEAAIRSRSDDPFAIMSYLRSPDFVLAGFKGQGQSFRPWDGQMRQPILIAGPRLLVSVSPQAGYLHRGSELDTLGIDREESRCKF</sequence>
<dbReference type="NCBIfam" id="TIGR03863">
    <property type="entry name" value="PQQ_ABC_bind"/>
    <property type="match status" value="1"/>
</dbReference>
<dbReference type="PANTHER" id="PTHR30483:SF6">
    <property type="entry name" value="PERIPLASMIC BINDING PROTEIN OF ABC TRANSPORTER FOR NATURAL AMINO ACIDS"/>
    <property type="match status" value="1"/>
</dbReference>
<evidence type="ECO:0000256" key="2">
    <source>
        <dbReference type="ARBA" id="ARBA00022729"/>
    </source>
</evidence>
<evidence type="ECO:0000256" key="4">
    <source>
        <dbReference type="SAM" id="SignalP"/>
    </source>
</evidence>
<evidence type="ECO:0000259" key="5">
    <source>
        <dbReference type="Pfam" id="PF13458"/>
    </source>
</evidence>
<evidence type="ECO:0000256" key="3">
    <source>
        <dbReference type="ARBA" id="ARBA00022970"/>
    </source>
</evidence>
<keyword evidence="3" id="KW-0029">Amino-acid transport</keyword>
<dbReference type="GO" id="GO:0006865">
    <property type="term" value="P:amino acid transport"/>
    <property type="evidence" value="ECO:0007669"/>
    <property type="project" value="UniProtKB-KW"/>
</dbReference>
<dbReference type="InterPro" id="IPR022478">
    <property type="entry name" value="ABC_transptr_sub-bd_PQQ"/>
</dbReference>
<dbReference type="Proteomes" id="UP000532010">
    <property type="component" value="Unassembled WGS sequence"/>
</dbReference>
<organism evidence="6 7">
    <name type="scientific">Microvirga lupini</name>
    <dbReference type="NCBI Taxonomy" id="420324"/>
    <lineage>
        <taxon>Bacteria</taxon>
        <taxon>Pseudomonadati</taxon>
        <taxon>Pseudomonadota</taxon>
        <taxon>Alphaproteobacteria</taxon>
        <taxon>Hyphomicrobiales</taxon>
        <taxon>Methylobacteriaceae</taxon>
        <taxon>Microvirga</taxon>
    </lineage>
</organism>
<dbReference type="RefSeq" id="WP_183449975.1">
    <property type="nucleotide sequence ID" value="NZ_JACHWB010000002.1"/>
</dbReference>
<keyword evidence="3" id="KW-0813">Transport</keyword>
<dbReference type="InterPro" id="IPR028081">
    <property type="entry name" value="Leu-bd"/>
</dbReference>
<name>A0A7W4VL39_9HYPH</name>
<dbReference type="Gene3D" id="3.40.50.2300">
    <property type="match status" value="2"/>
</dbReference>
<dbReference type="SUPFAM" id="SSF53822">
    <property type="entry name" value="Periplasmic binding protein-like I"/>
    <property type="match status" value="1"/>
</dbReference>
<keyword evidence="2 4" id="KW-0732">Signal</keyword>
<accession>A0A7W4VL39</accession>
<comment type="similarity">
    <text evidence="1">Belongs to the leucine-binding protein family.</text>
</comment>
<dbReference type="AlphaFoldDB" id="A0A7W4VL39"/>
<proteinExistence type="inferred from homology"/>
<evidence type="ECO:0000313" key="7">
    <source>
        <dbReference type="Proteomes" id="UP000532010"/>
    </source>
</evidence>
<keyword evidence="7" id="KW-1185">Reference proteome</keyword>
<dbReference type="InterPro" id="IPR028082">
    <property type="entry name" value="Peripla_BP_I"/>
</dbReference>
<dbReference type="EMBL" id="JACHWB010000002">
    <property type="protein sequence ID" value="MBB3019184.1"/>
    <property type="molecule type" value="Genomic_DNA"/>
</dbReference>
<protein>
    <submittedName>
        <fullName evidence="6">ABC transporter substrate binding protein (PQQ-dependent alcohol dehydrogenase system)</fullName>
    </submittedName>
</protein>
<feature type="chain" id="PRO_5030848058" evidence="4">
    <location>
        <begin position="19"/>
        <end position="390"/>
    </location>
</feature>